<dbReference type="STRING" id="521097.Coch_0905"/>
<dbReference type="AlphaFoldDB" id="C7M9B4"/>
<dbReference type="Gene3D" id="1.10.10.60">
    <property type="entry name" value="Homeodomain-like"/>
    <property type="match status" value="1"/>
</dbReference>
<name>C7M9B4_CAPOD</name>
<organism evidence="1 2">
    <name type="scientific">Capnocytophaga ochracea (strain ATCC 27872 / DSM 7271 / CCUG 9716 / JCM 12966 / NCTC 12371 / SS31 / VPI 2845)</name>
    <name type="common">Bacteroides ochraceus</name>
    <dbReference type="NCBI Taxonomy" id="521097"/>
    <lineage>
        <taxon>Bacteria</taxon>
        <taxon>Pseudomonadati</taxon>
        <taxon>Bacteroidota</taxon>
        <taxon>Flavobacteriia</taxon>
        <taxon>Flavobacteriales</taxon>
        <taxon>Flavobacteriaceae</taxon>
        <taxon>Capnocytophaga</taxon>
    </lineage>
</organism>
<keyword evidence="2" id="KW-1185">Reference proteome</keyword>
<reference evidence="1 2" key="1">
    <citation type="journal article" date="2009" name="Stand. Genomic Sci.">
        <title>Complete genome sequence of Capnocytophaga ochracea type strain (VPI 2845).</title>
        <authorList>
            <person name="Mavrommatis K."/>
            <person name="Gronow S."/>
            <person name="Saunders E."/>
            <person name="Land M."/>
            <person name="Lapidus A."/>
            <person name="Copeland A."/>
            <person name="Glavina Del Rio T."/>
            <person name="Nolan M."/>
            <person name="Lucas S."/>
            <person name="Chen F."/>
            <person name="Tice H."/>
            <person name="Cheng J.F."/>
            <person name="Bruce D."/>
            <person name="Goodwin L."/>
            <person name="Pitluck S."/>
            <person name="Pati A."/>
            <person name="Ivanova N."/>
            <person name="Chen A."/>
            <person name="Palaniappan K."/>
            <person name="Chain P."/>
            <person name="Hauser L."/>
            <person name="Chang Y.J."/>
            <person name="Jeffries C.D."/>
            <person name="Brettin T."/>
            <person name="Detter J.C."/>
            <person name="Han C."/>
            <person name="Bristow J."/>
            <person name="Goker M."/>
            <person name="Rohde M."/>
            <person name="Eisen J.A."/>
            <person name="Markowitz V."/>
            <person name="Kyrpides N.C."/>
            <person name="Klenk H.P."/>
            <person name="Hugenholtz P."/>
        </authorList>
    </citation>
    <scope>NUCLEOTIDE SEQUENCE [LARGE SCALE GENOMIC DNA]</scope>
    <source>
        <strain evidence="2">ATCC 27872 / DSM 7271 / JCM 12966 / VPI 2845</strain>
    </source>
</reference>
<dbReference type="KEGG" id="coc:Coch_0905"/>
<proteinExistence type="predicted"/>
<evidence type="ECO:0000313" key="1">
    <source>
        <dbReference type="EMBL" id="ACU92460.1"/>
    </source>
</evidence>
<dbReference type="HOGENOM" id="CLU_2583236_0_0_10"/>
<evidence type="ECO:0000313" key="2">
    <source>
        <dbReference type="Proteomes" id="UP000006650"/>
    </source>
</evidence>
<gene>
    <name evidence="1" type="ordered locus">Coch_0905</name>
</gene>
<protein>
    <recommendedName>
        <fullName evidence="3">Mor transcription activator domain-containing protein</fullName>
    </recommendedName>
</protein>
<dbReference type="EMBL" id="CP001632">
    <property type="protein sequence ID" value="ACU92460.1"/>
    <property type="molecule type" value="Genomic_DNA"/>
</dbReference>
<sequence>MGMTMNIYEKLKPMENDLRLVYKHGGRVACEIFRDLEIYEEYQKSNAPKMERYTFISEQFKISESLVRAIIKQMGKKICS</sequence>
<accession>C7M9B4</accession>
<dbReference type="Proteomes" id="UP000006650">
    <property type="component" value="Chromosome"/>
</dbReference>
<evidence type="ECO:0008006" key="3">
    <source>
        <dbReference type="Google" id="ProtNLM"/>
    </source>
</evidence>